<dbReference type="Pfam" id="PF00679">
    <property type="entry name" value="EFG_C"/>
    <property type="match status" value="1"/>
</dbReference>
<dbReference type="Pfam" id="PF22042">
    <property type="entry name" value="EF-G_D2"/>
    <property type="match status" value="1"/>
</dbReference>
<protein>
    <recommendedName>
        <fullName evidence="1">Elongation factor G</fullName>
    </recommendedName>
</protein>
<dbReference type="Pfam" id="PF00009">
    <property type="entry name" value="GTP_EFTU"/>
    <property type="match status" value="1"/>
</dbReference>
<dbReference type="Gene3D" id="3.30.230.10">
    <property type="match status" value="1"/>
</dbReference>
<dbReference type="InterPro" id="IPR047872">
    <property type="entry name" value="EFG_IV"/>
</dbReference>
<sequence>MAKYTPEQIHNVALVGHGAVGKTSLADLLLHKAGIASKPGSVDAGTSLLDTEEDEKHHKHSIFSSLIHFDHHGRRINLFDTPGYPEFIGQVIGALRSVETAVITISAPAGIEVNTRRVFAEADKADVGKFIVLNKLDHDNVNFIELLASIQDMFGRGCVPFNLPIGLGANFSGVYDTLNPPDSIPDGLPMNPHDVSQMVMDSIVEADEELMERYLNDEKLTKDEINHGVAHAVAEGSLIPVFCMSVEKNVGVDEFLNSIADYADSPIDVHQTAFNSDGENIDLQPDPNGPLLAQIVKTRIDPFVARLSYIRVYSGTLKKESSVHASGVEKPLKLPQLLEVQGAHQEPVNEAGPGYIVAVAKVEDLHMGDTLTDTDKCPRLPKITFPTPMIGLAVEPKSRSDQQKISGALHKIEEEDSTFHVSRDDQTKEMVMTGLSELHLKLIEERLKAREKVEIITHQPKVPYRETVVGAAEGSYRHKKQSGGSGQFAEVHLRVAGLPQGIEPEEYFTKDRFSSMRSYHYDPELNFAFIDRVTGGSVPNNFIPAVEKGVIERMKKGVLAGYQVQDVSCELFFGKDHPVDSNETAFKMAAGYCFRDVFQKAKPNLLEPIVALEVTVPDDKLGDITSDLNSRRGRVEGMEGLSGGYQIIHAKAPLAEVMTYARALSSMTGGQGSFTMDLSHYEPVPPNEQQKIVSAATHATDEDE</sequence>
<keyword evidence="2" id="KW-0547">Nucleotide-binding</keyword>
<dbReference type="InterPro" id="IPR035649">
    <property type="entry name" value="EFG_V"/>
</dbReference>
<evidence type="ECO:0000256" key="6">
    <source>
        <dbReference type="SAM" id="MobiDB-lite"/>
    </source>
</evidence>
<gene>
    <name evidence="8" type="primary">fus</name>
    <name evidence="8" type="ORF">Pla110_11450</name>
</gene>
<dbReference type="KEGG" id="plon:Pla110_11450"/>
<comment type="function">
    <text evidence="5">Catalyzes the GTP-dependent ribosomal translocation step during translation elongation. During this step, the ribosome changes from the pre-translocational (PRE) to the post-translocational (POST) state as the newly formed A-site-bound peptidyl-tRNA and P-site-bound deacylated tRNA move to the P and E sites, respectively. Catalyzes the coordinated movement of the two tRNA molecules, the mRNA and conformational changes in the ribosome.</text>
</comment>
<evidence type="ECO:0000259" key="7">
    <source>
        <dbReference type="PROSITE" id="PS51722"/>
    </source>
</evidence>
<dbReference type="PROSITE" id="PS51722">
    <property type="entry name" value="G_TR_2"/>
    <property type="match status" value="1"/>
</dbReference>
<dbReference type="SUPFAM" id="SSF50447">
    <property type="entry name" value="Translation proteins"/>
    <property type="match status" value="1"/>
</dbReference>
<dbReference type="Proteomes" id="UP000317178">
    <property type="component" value="Chromosome"/>
</dbReference>
<evidence type="ECO:0000313" key="8">
    <source>
        <dbReference type="EMBL" id="QDU79435.1"/>
    </source>
</evidence>
<dbReference type="SMART" id="SM00889">
    <property type="entry name" value="EFG_IV"/>
    <property type="match status" value="1"/>
</dbReference>
<dbReference type="SUPFAM" id="SSF52540">
    <property type="entry name" value="P-loop containing nucleoside triphosphate hydrolases"/>
    <property type="match status" value="1"/>
</dbReference>
<dbReference type="NCBIfam" id="TIGR00231">
    <property type="entry name" value="small_GTP"/>
    <property type="match status" value="1"/>
</dbReference>
<keyword evidence="9" id="KW-1185">Reference proteome</keyword>
<keyword evidence="3 8" id="KW-0648">Protein biosynthesis</keyword>
<dbReference type="EMBL" id="CP036281">
    <property type="protein sequence ID" value="QDU79435.1"/>
    <property type="molecule type" value="Genomic_DNA"/>
</dbReference>
<dbReference type="InterPro" id="IPR009022">
    <property type="entry name" value="EFG_III"/>
</dbReference>
<dbReference type="CDD" id="cd16262">
    <property type="entry name" value="EFG_III"/>
    <property type="match status" value="1"/>
</dbReference>
<feature type="region of interest" description="Disordered" evidence="6">
    <location>
        <begin position="684"/>
        <end position="704"/>
    </location>
</feature>
<dbReference type="GO" id="GO:0003746">
    <property type="term" value="F:translation elongation factor activity"/>
    <property type="evidence" value="ECO:0007669"/>
    <property type="project" value="UniProtKB-KW"/>
</dbReference>
<dbReference type="InterPro" id="IPR027417">
    <property type="entry name" value="P-loop_NTPase"/>
</dbReference>
<evidence type="ECO:0000256" key="1">
    <source>
        <dbReference type="ARBA" id="ARBA00017872"/>
    </source>
</evidence>
<dbReference type="InterPro" id="IPR041095">
    <property type="entry name" value="EFG_II"/>
</dbReference>
<dbReference type="AlphaFoldDB" id="A0A518CJN2"/>
<dbReference type="SUPFAM" id="SSF54211">
    <property type="entry name" value="Ribosomal protein S5 domain 2-like"/>
    <property type="match status" value="1"/>
</dbReference>
<dbReference type="Pfam" id="PF14492">
    <property type="entry name" value="EFG_III"/>
    <property type="match status" value="1"/>
</dbReference>
<keyword evidence="4" id="KW-0342">GTP-binding</keyword>
<proteinExistence type="predicted"/>
<dbReference type="RefSeq" id="WP_144994036.1">
    <property type="nucleotide sequence ID" value="NZ_CP036281.1"/>
</dbReference>
<dbReference type="Gene3D" id="2.40.30.10">
    <property type="entry name" value="Translation factors"/>
    <property type="match status" value="1"/>
</dbReference>
<dbReference type="Gene3D" id="3.30.70.240">
    <property type="match status" value="1"/>
</dbReference>
<dbReference type="InterPro" id="IPR053905">
    <property type="entry name" value="EF-G-like_DII"/>
</dbReference>
<dbReference type="InterPro" id="IPR000795">
    <property type="entry name" value="T_Tr_GTP-bd_dom"/>
</dbReference>
<name>A0A518CJN2_9PLAN</name>
<evidence type="ECO:0000256" key="3">
    <source>
        <dbReference type="ARBA" id="ARBA00022768"/>
    </source>
</evidence>
<dbReference type="InterPro" id="IPR020568">
    <property type="entry name" value="Ribosomal_Su5_D2-typ_SF"/>
</dbReference>
<dbReference type="InterPro" id="IPR005225">
    <property type="entry name" value="Small_GTP-bd"/>
</dbReference>
<dbReference type="GO" id="GO:0003924">
    <property type="term" value="F:GTPase activity"/>
    <property type="evidence" value="ECO:0007669"/>
    <property type="project" value="InterPro"/>
</dbReference>
<dbReference type="CDD" id="cd03713">
    <property type="entry name" value="EFG_mtEFG_C"/>
    <property type="match status" value="1"/>
</dbReference>
<dbReference type="OrthoDB" id="9804431at2"/>
<evidence type="ECO:0000256" key="2">
    <source>
        <dbReference type="ARBA" id="ARBA00022741"/>
    </source>
</evidence>
<dbReference type="SUPFAM" id="SSF54980">
    <property type="entry name" value="EF-G C-terminal domain-like"/>
    <property type="match status" value="2"/>
</dbReference>
<organism evidence="8 9">
    <name type="scientific">Polystyrenella longa</name>
    <dbReference type="NCBI Taxonomy" id="2528007"/>
    <lineage>
        <taxon>Bacteria</taxon>
        <taxon>Pseudomonadati</taxon>
        <taxon>Planctomycetota</taxon>
        <taxon>Planctomycetia</taxon>
        <taxon>Planctomycetales</taxon>
        <taxon>Planctomycetaceae</taxon>
        <taxon>Polystyrenella</taxon>
    </lineage>
</organism>
<feature type="domain" description="Tr-type G" evidence="7">
    <location>
        <begin position="7"/>
        <end position="267"/>
    </location>
</feature>
<dbReference type="CDD" id="cd01434">
    <property type="entry name" value="EFG_mtEFG1_IV"/>
    <property type="match status" value="1"/>
</dbReference>
<keyword evidence="3 8" id="KW-0251">Elongation factor</keyword>
<dbReference type="PANTHER" id="PTHR43261">
    <property type="entry name" value="TRANSLATION ELONGATION FACTOR G-RELATED"/>
    <property type="match status" value="1"/>
</dbReference>
<dbReference type="NCBIfam" id="NF009381">
    <property type="entry name" value="PRK12740.1-5"/>
    <property type="match status" value="1"/>
</dbReference>
<dbReference type="InterPro" id="IPR035647">
    <property type="entry name" value="EFG_III/V"/>
</dbReference>
<dbReference type="GO" id="GO:0032790">
    <property type="term" value="P:ribosome disassembly"/>
    <property type="evidence" value="ECO:0007669"/>
    <property type="project" value="TreeGrafter"/>
</dbReference>
<dbReference type="GO" id="GO:0005525">
    <property type="term" value="F:GTP binding"/>
    <property type="evidence" value="ECO:0007669"/>
    <property type="project" value="UniProtKB-KW"/>
</dbReference>
<dbReference type="SMART" id="SM00838">
    <property type="entry name" value="EFG_C"/>
    <property type="match status" value="1"/>
</dbReference>
<dbReference type="FunFam" id="3.30.70.240:FF:000001">
    <property type="entry name" value="Elongation factor G"/>
    <property type="match status" value="1"/>
</dbReference>
<dbReference type="Gene3D" id="3.30.70.870">
    <property type="entry name" value="Elongation Factor G (Translational Gtpase), domain 3"/>
    <property type="match status" value="1"/>
</dbReference>
<dbReference type="InterPro" id="IPR014721">
    <property type="entry name" value="Ribsml_uS5_D2-typ_fold_subgr"/>
</dbReference>
<evidence type="ECO:0000313" key="9">
    <source>
        <dbReference type="Proteomes" id="UP000317178"/>
    </source>
</evidence>
<dbReference type="InterPro" id="IPR000640">
    <property type="entry name" value="EFG_V-like"/>
</dbReference>
<dbReference type="PANTHER" id="PTHR43261:SF6">
    <property type="entry name" value="ELONGATION FACTOR G-LIKE PROTEIN"/>
    <property type="match status" value="1"/>
</dbReference>
<reference evidence="8 9" key="1">
    <citation type="submission" date="2019-02" db="EMBL/GenBank/DDBJ databases">
        <title>Deep-cultivation of Planctomycetes and their phenomic and genomic characterization uncovers novel biology.</title>
        <authorList>
            <person name="Wiegand S."/>
            <person name="Jogler M."/>
            <person name="Boedeker C."/>
            <person name="Pinto D."/>
            <person name="Vollmers J."/>
            <person name="Rivas-Marin E."/>
            <person name="Kohn T."/>
            <person name="Peeters S.H."/>
            <person name="Heuer A."/>
            <person name="Rast P."/>
            <person name="Oberbeckmann S."/>
            <person name="Bunk B."/>
            <person name="Jeske O."/>
            <person name="Meyerdierks A."/>
            <person name="Storesund J.E."/>
            <person name="Kallscheuer N."/>
            <person name="Luecker S."/>
            <person name="Lage O.M."/>
            <person name="Pohl T."/>
            <person name="Merkel B.J."/>
            <person name="Hornburger P."/>
            <person name="Mueller R.-W."/>
            <person name="Bruemmer F."/>
            <person name="Labrenz M."/>
            <person name="Spormann A.M."/>
            <person name="Op den Camp H."/>
            <person name="Overmann J."/>
            <person name="Amann R."/>
            <person name="Jetten M.S.M."/>
            <person name="Mascher T."/>
            <person name="Medema M.H."/>
            <person name="Devos D.P."/>
            <person name="Kaster A.-K."/>
            <person name="Ovreas L."/>
            <person name="Rohde M."/>
            <person name="Galperin M.Y."/>
            <person name="Jogler C."/>
        </authorList>
    </citation>
    <scope>NUCLEOTIDE SEQUENCE [LARGE SCALE GENOMIC DNA]</scope>
    <source>
        <strain evidence="8 9">Pla110</strain>
    </source>
</reference>
<evidence type="ECO:0000256" key="4">
    <source>
        <dbReference type="ARBA" id="ARBA00023134"/>
    </source>
</evidence>
<dbReference type="InterPro" id="IPR009000">
    <property type="entry name" value="Transl_B-barrel_sf"/>
</dbReference>
<evidence type="ECO:0000256" key="5">
    <source>
        <dbReference type="ARBA" id="ARBA00024731"/>
    </source>
</evidence>
<dbReference type="Gene3D" id="3.40.50.300">
    <property type="entry name" value="P-loop containing nucleotide triphosphate hydrolases"/>
    <property type="match status" value="1"/>
</dbReference>
<accession>A0A518CJN2</accession>
<dbReference type="Pfam" id="PF03764">
    <property type="entry name" value="EFG_IV"/>
    <property type="match status" value="2"/>
</dbReference>
<dbReference type="InterPro" id="IPR005517">
    <property type="entry name" value="Transl_elong_EFG/EF2_IV"/>
</dbReference>